<evidence type="ECO:0000313" key="2">
    <source>
        <dbReference type="EMBL" id="CAB1445935.1"/>
    </source>
</evidence>
<evidence type="ECO:0000256" key="1">
    <source>
        <dbReference type="SAM" id="MobiDB-lite"/>
    </source>
</evidence>
<comment type="caution">
    <text evidence="2">The sequence shown here is derived from an EMBL/GenBank/DDBJ whole genome shotgun (WGS) entry which is preliminary data.</text>
</comment>
<proteinExistence type="predicted"/>
<sequence>MNQRSGVTMAVGTRRRGRAARPAQRASKEGRKEDGTEGARRARTTPGTRRRRASLLSGSTELRSHICTRPVQRQLLLSSRDTCS</sequence>
<dbReference type="AlphaFoldDB" id="A0A9N7Z193"/>
<feature type="region of interest" description="Disordered" evidence="1">
    <location>
        <begin position="1"/>
        <end position="63"/>
    </location>
</feature>
<organism evidence="2 3">
    <name type="scientific">Pleuronectes platessa</name>
    <name type="common">European plaice</name>
    <dbReference type="NCBI Taxonomy" id="8262"/>
    <lineage>
        <taxon>Eukaryota</taxon>
        <taxon>Metazoa</taxon>
        <taxon>Chordata</taxon>
        <taxon>Craniata</taxon>
        <taxon>Vertebrata</taxon>
        <taxon>Euteleostomi</taxon>
        <taxon>Actinopterygii</taxon>
        <taxon>Neopterygii</taxon>
        <taxon>Teleostei</taxon>
        <taxon>Neoteleostei</taxon>
        <taxon>Acanthomorphata</taxon>
        <taxon>Carangaria</taxon>
        <taxon>Pleuronectiformes</taxon>
        <taxon>Pleuronectoidei</taxon>
        <taxon>Pleuronectidae</taxon>
        <taxon>Pleuronectes</taxon>
    </lineage>
</organism>
<dbReference type="Proteomes" id="UP001153269">
    <property type="component" value="Unassembled WGS sequence"/>
</dbReference>
<protein>
    <submittedName>
        <fullName evidence="2">Uncharacterized protein</fullName>
    </submittedName>
</protein>
<name>A0A9N7Z193_PLEPL</name>
<accession>A0A9N7Z193</accession>
<evidence type="ECO:0000313" key="3">
    <source>
        <dbReference type="Proteomes" id="UP001153269"/>
    </source>
</evidence>
<dbReference type="EMBL" id="CADEAL010003824">
    <property type="protein sequence ID" value="CAB1445935.1"/>
    <property type="molecule type" value="Genomic_DNA"/>
</dbReference>
<keyword evidence="3" id="KW-1185">Reference proteome</keyword>
<feature type="compositionally biased region" description="Basic and acidic residues" evidence="1">
    <location>
        <begin position="26"/>
        <end position="40"/>
    </location>
</feature>
<reference evidence="2" key="1">
    <citation type="submission" date="2020-03" db="EMBL/GenBank/DDBJ databases">
        <authorList>
            <person name="Weist P."/>
        </authorList>
    </citation>
    <scope>NUCLEOTIDE SEQUENCE</scope>
</reference>
<gene>
    <name evidence="2" type="ORF">PLEPLA_LOCUS33679</name>
</gene>